<gene>
    <name evidence="2" type="ORF">Atai01_20830</name>
</gene>
<dbReference type="Proteomes" id="UP001165136">
    <property type="component" value="Unassembled WGS sequence"/>
</dbReference>
<dbReference type="RefSeq" id="WP_285486656.1">
    <property type="nucleotide sequence ID" value="NZ_BSTI01000004.1"/>
</dbReference>
<dbReference type="EMBL" id="BSTI01000004">
    <property type="protein sequence ID" value="GLY65464.1"/>
    <property type="molecule type" value="Genomic_DNA"/>
</dbReference>
<evidence type="ECO:0000313" key="3">
    <source>
        <dbReference type="Proteomes" id="UP001165136"/>
    </source>
</evidence>
<comment type="caution">
    <text evidence="2">The sequence shown here is derived from an EMBL/GenBank/DDBJ whole genome shotgun (WGS) entry which is preliminary data.</text>
</comment>
<feature type="domain" description="SnoaL-like" evidence="1">
    <location>
        <begin position="16"/>
        <end position="143"/>
    </location>
</feature>
<dbReference type="Pfam" id="PF13577">
    <property type="entry name" value="SnoaL_4"/>
    <property type="match status" value="1"/>
</dbReference>
<proteinExistence type="predicted"/>
<dbReference type="SUPFAM" id="SSF54427">
    <property type="entry name" value="NTF2-like"/>
    <property type="match status" value="1"/>
</dbReference>
<keyword evidence="3" id="KW-1185">Reference proteome</keyword>
<dbReference type="Gene3D" id="3.10.450.50">
    <property type="match status" value="1"/>
</dbReference>
<sequence>MPDDGEVRALARRIEVIEAVEAIKKMKYRYWRACDAKDPDGFRRCFIARGASIDYGRLGRHDDVEPILRIYRDIALRKVNGQYVVHDMHHGFHPDIELVGPGEATGRWTLRMRQIDIERGTETVMAGEYDDRYVIEDGDWKHSQCHFRVLWSISRPIGPEVTILGSNGQCVSGL</sequence>
<dbReference type="InterPro" id="IPR037401">
    <property type="entry name" value="SnoaL-like"/>
</dbReference>
<accession>A0A9W6QWR6</accession>
<evidence type="ECO:0000313" key="2">
    <source>
        <dbReference type="EMBL" id="GLY65464.1"/>
    </source>
</evidence>
<protein>
    <recommendedName>
        <fullName evidence="1">SnoaL-like domain-containing protein</fullName>
    </recommendedName>
</protein>
<name>A0A9W6QWR6_9PSEU</name>
<evidence type="ECO:0000259" key="1">
    <source>
        <dbReference type="Pfam" id="PF13577"/>
    </source>
</evidence>
<reference evidence="2" key="1">
    <citation type="submission" date="2023-03" db="EMBL/GenBank/DDBJ databases">
        <title>Amycolatopsis taiwanensis NBRC 103393.</title>
        <authorList>
            <person name="Ichikawa N."/>
            <person name="Sato H."/>
            <person name="Tonouchi N."/>
        </authorList>
    </citation>
    <scope>NUCLEOTIDE SEQUENCE</scope>
    <source>
        <strain evidence="2">NBRC 103393</strain>
    </source>
</reference>
<dbReference type="InterPro" id="IPR032710">
    <property type="entry name" value="NTF2-like_dom_sf"/>
</dbReference>
<dbReference type="AlphaFoldDB" id="A0A9W6QWR6"/>
<organism evidence="2 3">
    <name type="scientific">Amycolatopsis taiwanensis</name>
    <dbReference type="NCBI Taxonomy" id="342230"/>
    <lineage>
        <taxon>Bacteria</taxon>
        <taxon>Bacillati</taxon>
        <taxon>Actinomycetota</taxon>
        <taxon>Actinomycetes</taxon>
        <taxon>Pseudonocardiales</taxon>
        <taxon>Pseudonocardiaceae</taxon>
        <taxon>Amycolatopsis</taxon>
    </lineage>
</organism>